<feature type="transmembrane region" description="Helical" evidence="1">
    <location>
        <begin position="113"/>
        <end position="133"/>
    </location>
</feature>
<keyword evidence="2" id="KW-0436">Ligase</keyword>
<feature type="transmembrane region" description="Helical" evidence="1">
    <location>
        <begin position="139"/>
        <end position="167"/>
    </location>
</feature>
<sequence>MAVSSASVVHTATSAVHLTEFAKWTVASGFLVVLLRLDDADSRLVQRSFAVGAAVGGGVSLALLAFDRAGTALRFLAPIGYGIPDNTGSTLRVAEVAGTTVTRLAGTYVHPNYAGIFLLVGLALALARTAGTLRTVTSLVIAVALIATLSRAAVGTVVVAGLLFLLFQKLNGRVRIGVIGASLCAALAVARVPTVTARLAGSFGASDAGSSDRARALADFVPSMEGRWWFGRGWGAKELLDEIAGFQANYVANAPLLAVYRGGVLVGIVFTALLVVGSVAAYRRLRTPLWTNGIIGASFLAFVLVAMQLDFPVVTSPPVTMAFGVLLAAVVSAPAVADEPERHPQPVTTGGAS</sequence>
<keyword evidence="1" id="KW-0472">Membrane</keyword>
<feature type="transmembrane region" description="Helical" evidence="1">
    <location>
        <begin position="258"/>
        <end position="282"/>
    </location>
</feature>
<feature type="transmembrane region" description="Helical" evidence="1">
    <location>
        <begin position="174"/>
        <end position="192"/>
    </location>
</feature>
<dbReference type="Proteomes" id="UP001520140">
    <property type="component" value="Unassembled WGS sequence"/>
</dbReference>
<keyword evidence="3" id="KW-1185">Reference proteome</keyword>
<dbReference type="RefSeq" id="WP_157889621.1">
    <property type="nucleotide sequence ID" value="NZ_JABUKE010000016.1"/>
</dbReference>
<feature type="transmembrane region" description="Helical" evidence="1">
    <location>
        <begin position="319"/>
        <end position="337"/>
    </location>
</feature>
<dbReference type="InterPro" id="IPR051533">
    <property type="entry name" value="WaaL-like"/>
</dbReference>
<proteinExistence type="predicted"/>
<dbReference type="PANTHER" id="PTHR37422:SF13">
    <property type="entry name" value="LIPOPOLYSACCHARIDE BIOSYNTHESIS PROTEIN PA4999-RELATED"/>
    <property type="match status" value="1"/>
</dbReference>
<keyword evidence="1" id="KW-1133">Transmembrane helix</keyword>
<dbReference type="EMBL" id="JABUKG010000017">
    <property type="protein sequence ID" value="MBY6322212.1"/>
    <property type="molecule type" value="Genomic_DNA"/>
</dbReference>
<evidence type="ECO:0000313" key="3">
    <source>
        <dbReference type="Proteomes" id="UP001520140"/>
    </source>
</evidence>
<dbReference type="PANTHER" id="PTHR37422">
    <property type="entry name" value="TEICHURONIC ACID BIOSYNTHESIS PROTEIN TUAE"/>
    <property type="match status" value="1"/>
</dbReference>
<gene>
    <name evidence="2" type="ORF">HQ605_15395</name>
</gene>
<dbReference type="GO" id="GO:0016874">
    <property type="term" value="F:ligase activity"/>
    <property type="evidence" value="ECO:0007669"/>
    <property type="project" value="UniProtKB-KW"/>
</dbReference>
<name>A0ABS7NWY8_9NOCA</name>
<reference evidence="2 3" key="1">
    <citation type="submission" date="2020-06" db="EMBL/GenBank/DDBJ databases">
        <title>Taxonomy, biology and ecology of Rhodococcus bacteria occurring in California pistachio and other woody hosts as revealed by genome sequence analyses.</title>
        <authorList>
            <person name="Gai Y."/>
            <person name="Riely B."/>
        </authorList>
    </citation>
    <scope>NUCLEOTIDE SEQUENCE [LARGE SCALE GENOMIC DNA]</scope>
    <source>
        <strain evidence="2 3">BP-284</strain>
    </source>
</reference>
<accession>A0ABS7NWY8</accession>
<feature type="transmembrane region" description="Helical" evidence="1">
    <location>
        <begin position="44"/>
        <end position="66"/>
    </location>
</feature>
<evidence type="ECO:0000256" key="1">
    <source>
        <dbReference type="SAM" id="Phobius"/>
    </source>
</evidence>
<organism evidence="2 3">
    <name type="scientific">Rhodococcoides kroppenstedtii</name>
    <dbReference type="NCBI Taxonomy" id="293050"/>
    <lineage>
        <taxon>Bacteria</taxon>
        <taxon>Bacillati</taxon>
        <taxon>Actinomycetota</taxon>
        <taxon>Actinomycetes</taxon>
        <taxon>Mycobacteriales</taxon>
        <taxon>Nocardiaceae</taxon>
        <taxon>Rhodococcoides</taxon>
    </lineage>
</organism>
<comment type="caution">
    <text evidence="2">The sequence shown here is derived from an EMBL/GenBank/DDBJ whole genome shotgun (WGS) entry which is preliminary data.</text>
</comment>
<evidence type="ECO:0000313" key="2">
    <source>
        <dbReference type="EMBL" id="MBY6322212.1"/>
    </source>
</evidence>
<feature type="transmembrane region" description="Helical" evidence="1">
    <location>
        <begin position="289"/>
        <end position="307"/>
    </location>
</feature>
<protein>
    <submittedName>
        <fullName evidence="2">O-antigen ligase family protein</fullName>
    </submittedName>
</protein>
<keyword evidence="1" id="KW-0812">Transmembrane</keyword>